<sequence length="98" mass="10397">VVSSLTALTLHSNRRTASRRLPPVPQLTCKGSACRKYQPDVVQCVAVGSDGAGGLEWKCEADLPNGVRFGEVGVSCEGWDGPDDPYIVRASCGLTYSL</sequence>
<keyword evidence="12" id="KW-0472">Membrane</keyword>
<evidence type="ECO:0000256" key="13">
    <source>
        <dbReference type="ARBA" id="ARBA00031116"/>
    </source>
</evidence>
<keyword evidence="10" id="KW-1133">Transmembrane helix</keyword>
<keyword evidence="8" id="KW-0256">Endoplasmic reticulum</keyword>
<comment type="similarity">
    <text evidence="2">Belongs to the SARAF family.</text>
</comment>
<evidence type="ECO:0000256" key="1">
    <source>
        <dbReference type="ARBA" id="ARBA00004115"/>
    </source>
</evidence>
<keyword evidence="7" id="KW-0732">Signal</keyword>
<evidence type="ECO:0000256" key="2">
    <source>
        <dbReference type="ARBA" id="ARBA00006833"/>
    </source>
</evidence>
<keyword evidence="4" id="KW-0813">Transport</keyword>
<comment type="caution">
    <text evidence="14">The sequence shown here is derived from an EMBL/GenBank/DDBJ whole genome shotgun (WGS) entry which is preliminary data.</text>
</comment>
<dbReference type="PANTHER" id="PTHR15929">
    <property type="entry name" value="STORE-OPERATED CALCIUM ENTRY-ASSOCIATED REGULATORY FACTOR"/>
    <property type="match status" value="1"/>
</dbReference>
<evidence type="ECO:0000256" key="4">
    <source>
        <dbReference type="ARBA" id="ARBA00022448"/>
    </source>
</evidence>
<dbReference type="PANTHER" id="PTHR15929:SF0">
    <property type="entry name" value="STORE-OPERATED CALCIUM ENTRY-ASSOCIATED REGULATORY FACTOR"/>
    <property type="match status" value="1"/>
</dbReference>
<dbReference type="GO" id="GO:2001256">
    <property type="term" value="P:regulation of store-operated calcium entry"/>
    <property type="evidence" value="ECO:0007669"/>
    <property type="project" value="InterPro"/>
</dbReference>
<proteinExistence type="inferred from homology"/>
<evidence type="ECO:0000256" key="7">
    <source>
        <dbReference type="ARBA" id="ARBA00022729"/>
    </source>
</evidence>
<dbReference type="Proteomes" id="UP000239560">
    <property type="component" value="Unassembled WGS sequence"/>
</dbReference>
<evidence type="ECO:0000256" key="8">
    <source>
        <dbReference type="ARBA" id="ARBA00022824"/>
    </source>
</evidence>
<dbReference type="GO" id="GO:0005789">
    <property type="term" value="C:endoplasmic reticulum membrane"/>
    <property type="evidence" value="ECO:0007669"/>
    <property type="project" value="UniProtKB-SubCell"/>
</dbReference>
<evidence type="ECO:0000256" key="6">
    <source>
        <dbReference type="ARBA" id="ARBA00022692"/>
    </source>
</evidence>
<feature type="non-terminal residue" evidence="14">
    <location>
        <position position="98"/>
    </location>
</feature>
<protein>
    <recommendedName>
        <fullName evidence="3">Store-operated calcium entry-associated regulatory factor</fullName>
    </recommendedName>
    <alternativeName>
        <fullName evidence="13">Transmembrane protein 66</fullName>
    </alternativeName>
</protein>
<dbReference type="InterPro" id="IPR009567">
    <property type="entry name" value="SARAF"/>
</dbReference>
<evidence type="ECO:0000256" key="10">
    <source>
        <dbReference type="ARBA" id="ARBA00022989"/>
    </source>
</evidence>
<evidence type="ECO:0000256" key="11">
    <source>
        <dbReference type="ARBA" id="ARBA00023065"/>
    </source>
</evidence>
<evidence type="ECO:0000256" key="3">
    <source>
        <dbReference type="ARBA" id="ARBA00016584"/>
    </source>
</evidence>
<comment type="subcellular location">
    <subcellularLocation>
        <location evidence="1">Endoplasmic reticulum membrane</location>
        <topology evidence="1">Single-pass type I membrane protein</topology>
    </subcellularLocation>
</comment>
<evidence type="ECO:0000313" key="15">
    <source>
        <dbReference type="Proteomes" id="UP000239560"/>
    </source>
</evidence>
<dbReference type="Pfam" id="PF06682">
    <property type="entry name" value="SARAF"/>
    <property type="match status" value="1"/>
</dbReference>
<name>A0A2S9ZXD1_RHOTO</name>
<gene>
    <name evidence="14" type="ORF">AAT19DRAFT_11156</name>
</gene>
<dbReference type="OrthoDB" id="20303at2759"/>
<keyword evidence="11" id="KW-0406">Ion transport</keyword>
<dbReference type="GO" id="GO:0006816">
    <property type="term" value="P:calcium ion transport"/>
    <property type="evidence" value="ECO:0007669"/>
    <property type="project" value="UniProtKB-KW"/>
</dbReference>
<keyword evidence="5" id="KW-0109">Calcium transport</keyword>
<evidence type="ECO:0000256" key="12">
    <source>
        <dbReference type="ARBA" id="ARBA00023136"/>
    </source>
</evidence>
<accession>A0A2S9ZXD1</accession>
<keyword evidence="9" id="KW-0106">Calcium</keyword>
<organism evidence="14 15">
    <name type="scientific">Rhodotorula toruloides</name>
    <name type="common">Yeast</name>
    <name type="synonym">Rhodosporidium toruloides</name>
    <dbReference type="NCBI Taxonomy" id="5286"/>
    <lineage>
        <taxon>Eukaryota</taxon>
        <taxon>Fungi</taxon>
        <taxon>Dikarya</taxon>
        <taxon>Basidiomycota</taxon>
        <taxon>Pucciniomycotina</taxon>
        <taxon>Microbotryomycetes</taxon>
        <taxon>Sporidiobolales</taxon>
        <taxon>Sporidiobolaceae</taxon>
        <taxon>Rhodotorula</taxon>
    </lineage>
</organism>
<feature type="non-terminal residue" evidence="14">
    <location>
        <position position="1"/>
    </location>
</feature>
<evidence type="ECO:0000256" key="5">
    <source>
        <dbReference type="ARBA" id="ARBA00022568"/>
    </source>
</evidence>
<dbReference type="AlphaFoldDB" id="A0A2S9ZXD1"/>
<evidence type="ECO:0000256" key="9">
    <source>
        <dbReference type="ARBA" id="ARBA00022837"/>
    </source>
</evidence>
<evidence type="ECO:0000313" key="14">
    <source>
        <dbReference type="EMBL" id="PRQ70407.1"/>
    </source>
</evidence>
<keyword evidence="6" id="KW-0812">Transmembrane</keyword>
<reference evidence="14 15" key="1">
    <citation type="journal article" date="2018" name="Elife">
        <title>Functional genomics of lipid metabolism in the oleaginous yeast Rhodosporidium toruloides.</title>
        <authorList>
            <person name="Coradetti S.T."/>
            <person name="Pinel D."/>
            <person name="Geiselman G."/>
            <person name="Ito M."/>
            <person name="Mondo S."/>
            <person name="Reilly M.C."/>
            <person name="Cheng Y.F."/>
            <person name="Bauer S."/>
            <person name="Grigoriev I."/>
            <person name="Gladden J.M."/>
            <person name="Simmons B.A."/>
            <person name="Brem R."/>
            <person name="Arkin A.P."/>
            <person name="Skerker J.M."/>
        </authorList>
    </citation>
    <scope>NUCLEOTIDE SEQUENCE [LARGE SCALE GENOMIC DNA]</scope>
    <source>
        <strain evidence="14 15">NBRC 0880</strain>
    </source>
</reference>
<dbReference type="EMBL" id="LCTV02000015">
    <property type="protein sequence ID" value="PRQ70407.1"/>
    <property type="molecule type" value="Genomic_DNA"/>
</dbReference>